<feature type="compositionally biased region" description="Basic residues" evidence="1">
    <location>
        <begin position="13"/>
        <end position="28"/>
    </location>
</feature>
<proteinExistence type="predicted"/>
<feature type="compositionally biased region" description="Basic and acidic residues" evidence="1">
    <location>
        <begin position="239"/>
        <end position="248"/>
    </location>
</feature>
<dbReference type="AlphaFoldDB" id="A0A0C9SSB3"/>
<protein>
    <submittedName>
        <fullName evidence="2">Uncharacterized protein</fullName>
    </submittedName>
</protein>
<dbReference type="OrthoDB" id="76224at2759"/>
<evidence type="ECO:0000313" key="2">
    <source>
        <dbReference type="EMBL" id="KIJ04435.1"/>
    </source>
</evidence>
<accession>A0A0C9SSB3</accession>
<reference evidence="3" key="2">
    <citation type="submission" date="2015-01" db="EMBL/GenBank/DDBJ databases">
        <title>Evolutionary Origins and Diversification of the Mycorrhizal Mutualists.</title>
        <authorList>
            <consortium name="DOE Joint Genome Institute"/>
            <consortium name="Mycorrhizal Genomics Consortium"/>
            <person name="Kohler A."/>
            <person name="Kuo A."/>
            <person name="Nagy L.G."/>
            <person name="Floudas D."/>
            <person name="Copeland A."/>
            <person name="Barry K.W."/>
            <person name="Cichocki N."/>
            <person name="Veneault-Fourrey C."/>
            <person name="LaButti K."/>
            <person name="Lindquist E.A."/>
            <person name="Lipzen A."/>
            <person name="Lundell T."/>
            <person name="Morin E."/>
            <person name="Murat C."/>
            <person name="Riley R."/>
            <person name="Ohm R."/>
            <person name="Sun H."/>
            <person name="Tunlid A."/>
            <person name="Henrissat B."/>
            <person name="Grigoriev I.V."/>
            <person name="Hibbett D.S."/>
            <person name="Martin F."/>
        </authorList>
    </citation>
    <scope>NUCLEOTIDE SEQUENCE [LARGE SCALE GENOMIC DNA]</scope>
    <source>
        <strain evidence="3">ATCC 200175</strain>
    </source>
</reference>
<evidence type="ECO:0000256" key="1">
    <source>
        <dbReference type="SAM" id="MobiDB-lite"/>
    </source>
</evidence>
<dbReference type="EMBL" id="KN821835">
    <property type="protein sequence ID" value="KIJ04435.1"/>
    <property type="molecule type" value="Genomic_DNA"/>
</dbReference>
<reference evidence="2 3" key="1">
    <citation type="submission" date="2014-06" db="EMBL/GenBank/DDBJ databases">
        <authorList>
            <consortium name="DOE Joint Genome Institute"/>
            <person name="Kuo A."/>
            <person name="Kohler A."/>
            <person name="Nagy L.G."/>
            <person name="Floudas D."/>
            <person name="Copeland A."/>
            <person name="Barry K.W."/>
            <person name="Cichocki N."/>
            <person name="Veneault-Fourrey C."/>
            <person name="LaButti K."/>
            <person name="Lindquist E.A."/>
            <person name="Lipzen A."/>
            <person name="Lundell T."/>
            <person name="Morin E."/>
            <person name="Murat C."/>
            <person name="Sun H."/>
            <person name="Tunlid A."/>
            <person name="Henrissat B."/>
            <person name="Grigoriev I.V."/>
            <person name="Hibbett D.S."/>
            <person name="Martin F."/>
            <person name="Nordberg H.P."/>
            <person name="Cantor M.N."/>
            <person name="Hua S.X."/>
        </authorList>
    </citation>
    <scope>NUCLEOTIDE SEQUENCE [LARGE SCALE GENOMIC DNA]</scope>
    <source>
        <strain evidence="2 3">ATCC 200175</strain>
    </source>
</reference>
<dbReference type="InterPro" id="IPR013240">
    <property type="entry name" value="DNA-dir_RNA_pol1_su_RPA34"/>
</dbReference>
<name>A0A0C9SSB3_PAXIN</name>
<organism evidence="2 3">
    <name type="scientific">Paxillus involutus ATCC 200175</name>
    <dbReference type="NCBI Taxonomy" id="664439"/>
    <lineage>
        <taxon>Eukaryota</taxon>
        <taxon>Fungi</taxon>
        <taxon>Dikarya</taxon>
        <taxon>Basidiomycota</taxon>
        <taxon>Agaricomycotina</taxon>
        <taxon>Agaricomycetes</taxon>
        <taxon>Agaricomycetidae</taxon>
        <taxon>Boletales</taxon>
        <taxon>Paxilineae</taxon>
        <taxon>Paxillaceae</taxon>
        <taxon>Paxillus</taxon>
    </lineage>
</organism>
<gene>
    <name evidence="2" type="ORF">PAXINDRAFT_104178</name>
</gene>
<dbReference type="Proteomes" id="UP000053647">
    <property type="component" value="Unassembled WGS sequence"/>
</dbReference>
<feature type="region of interest" description="Disordered" evidence="1">
    <location>
        <begin position="1"/>
        <end position="49"/>
    </location>
</feature>
<feature type="region of interest" description="Disordered" evidence="1">
    <location>
        <begin position="204"/>
        <end position="270"/>
    </location>
</feature>
<feature type="compositionally biased region" description="Basic and acidic residues" evidence="1">
    <location>
        <begin position="35"/>
        <end position="46"/>
    </location>
</feature>
<dbReference type="Pfam" id="PF08208">
    <property type="entry name" value="RNA_polI_A34"/>
    <property type="match status" value="1"/>
</dbReference>
<dbReference type="GO" id="GO:0006360">
    <property type="term" value="P:transcription by RNA polymerase I"/>
    <property type="evidence" value="ECO:0007669"/>
    <property type="project" value="InterPro"/>
</dbReference>
<keyword evidence="3" id="KW-1185">Reference proteome</keyword>
<dbReference type="HOGENOM" id="CLU_083052_1_0_1"/>
<sequence length="270" mass="30008">MSSLGLEAPIVHSKSKKKDKSSKKRSKHTAVVTANHEKNEGDDPHWAYEPPAGAVLLDHTIESKPFEWDAIKDDEDTEIWLIRVPDSIKAKHLEGLEIDPPSSSRTARVGSLTRKTVTYDVWSIGDDDTEVVGGEELRGLSCLIPRTKKRGKLCIAPKTISRHIVISAQPTVPTVPEHQPIVHQNPPRPSYPKAVLKHRFVPYGARSEQSQSEDLPMDVDATNTPATKPADTMETSPPIDKEVQPKESKGKKRKVEVEIPKKSKKHKSNV</sequence>
<dbReference type="Gene3D" id="6.20.250.70">
    <property type="match status" value="1"/>
</dbReference>
<evidence type="ECO:0000313" key="3">
    <source>
        <dbReference type="Proteomes" id="UP000053647"/>
    </source>
</evidence>